<dbReference type="Proteomes" id="UP000026915">
    <property type="component" value="Chromosome 3"/>
</dbReference>
<evidence type="ECO:0000313" key="2">
    <source>
        <dbReference type="Proteomes" id="UP000026915"/>
    </source>
</evidence>
<dbReference type="PANTHER" id="PTHR33710:SF62">
    <property type="entry name" value="DUF4283 DOMAIN PROTEIN"/>
    <property type="match status" value="1"/>
</dbReference>
<dbReference type="Gene3D" id="3.60.10.10">
    <property type="entry name" value="Endonuclease/exonuclease/phosphatase"/>
    <property type="match status" value="1"/>
</dbReference>
<dbReference type="SUPFAM" id="SSF56219">
    <property type="entry name" value="DNase I-like"/>
    <property type="match status" value="1"/>
</dbReference>
<gene>
    <name evidence="1" type="ORF">TCM_013962</name>
</gene>
<accession>A0A061FXP2</accession>
<sequence>MEERIRRRRTENINSIFAFANFIQDTAFVDFPMVRDCFTWHRRRAEATFSRLDRILIANEWLNCYSDIFQKCLSSSLSDHHLVVLGDNWKKAVAETSRGLAVWRGLRNLLLVIQDWHKNKFREMAQKIKTLEGELHKMDVE</sequence>
<proteinExistence type="predicted"/>
<dbReference type="InParanoid" id="A0A061FXP2"/>
<organism evidence="1 2">
    <name type="scientific">Theobroma cacao</name>
    <name type="common">Cacao</name>
    <name type="synonym">Cocoa</name>
    <dbReference type="NCBI Taxonomy" id="3641"/>
    <lineage>
        <taxon>Eukaryota</taxon>
        <taxon>Viridiplantae</taxon>
        <taxon>Streptophyta</taxon>
        <taxon>Embryophyta</taxon>
        <taxon>Tracheophyta</taxon>
        <taxon>Spermatophyta</taxon>
        <taxon>Magnoliopsida</taxon>
        <taxon>eudicotyledons</taxon>
        <taxon>Gunneridae</taxon>
        <taxon>Pentapetalae</taxon>
        <taxon>rosids</taxon>
        <taxon>malvids</taxon>
        <taxon>Malvales</taxon>
        <taxon>Malvaceae</taxon>
        <taxon>Byttnerioideae</taxon>
        <taxon>Theobroma</taxon>
    </lineage>
</organism>
<dbReference type="Gramene" id="EOY21828">
    <property type="protein sequence ID" value="EOY21828"/>
    <property type="gene ID" value="TCM_013962"/>
</dbReference>
<dbReference type="EMBL" id="CM001881">
    <property type="protein sequence ID" value="EOY21828.1"/>
    <property type="molecule type" value="Genomic_DNA"/>
</dbReference>
<name>A0A061FXP2_THECC</name>
<dbReference type="PANTHER" id="PTHR33710">
    <property type="entry name" value="BNAC02G09200D PROTEIN"/>
    <property type="match status" value="1"/>
</dbReference>
<dbReference type="HOGENOM" id="CLU_1828815_0_0_1"/>
<reference evidence="1 2" key="1">
    <citation type="journal article" date="2013" name="Genome Biol.">
        <title>The genome sequence of the most widely cultivated cacao type and its use to identify candidate genes regulating pod color.</title>
        <authorList>
            <person name="Motamayor J.C."/>
            <person name="Mockaitis K."/>
            <person name="Schmutz J."/>
            <person name="Haiminen N."/>
            <person name="Iii D.L."/>
            <person name="Cornejo O."/>
            <person name="Findley S.D."/>
            <person name="Zheng P."/>
            <person name="Utro F."/>
            <person name="Royaert S."/>
            <person name="Saski C."/>
            <person name="Jenkins J."/>
            <person name="Podicheti R."/>
            <person name="Zhao M."/>
            <person name="Scheffler B.E."/>
            <person name="Stack J.C."/>
            <person name="Feltus F.A."/>
            <person name="Mustiga G.M."/>
            <person name="Amores F."/>
            <person name="Phillips W."/>
            <person name="Marelli J.P."/>
            <person name="May G.D."/>
            <person name="Shapiro H."/>
            <person name="Ma J."/>
            <person name="Bustamante C.D."/>
            <person name="Schnell R.J."/>
            <person name="Main D."/>
            <person name="Gilbert D."/>
            <person name="Parida L."/>
            <person name="Kuhn D.N."/>
        </authorList>
    </citation>
    <scope>NUCLEOTIDE SEQUENCE [LARGE SCALE GENOMIC DNA]</scope>
    <source>
        <strain evidence="2">cv. Matina 1-6</strain>
    </source>
</reference>
<keyword evidence="2" id="KW-1185">Reference proteome</keyword>
<evidence type="ECO:0000313" key="1">
    <source>
        <dbReference type="EMBL" id="EOY21828.1"/>
    </source>
</evidence>
<dbReference type="AlphaFoldDB" id="A0A061FXP2"/>
<protein>
    <submittedName>
        <fullName evidence="1">Uncharacterized protein</fullName>
    </submittedName>
</protein>
<dbReference type="InterPro" id="IPR036691">
    <property type="entry name" value="Endo/exonu/phosph_ase_sf"/>
</dbReference>